<evidence type="ECO:0000256" key="4">
    <source>
        <dbReference type="ARBA" id="ARBA00023049"/>
    </source>
</evidence>
<keyword evidence="2" id="KW-0645">Protease</keyword>
<gene>
    <name evidence="5" type="ORF">FYK55_26695</name>
</gene>
<evidence type="ECO:0000313" key="6">
    <source>
        <dbReference type="Proteomes" id="UP000324479"/>
    </source>
</evidence>
<dbReference type="Pfam" id="PF08014">
    <property type="entry name" value="MATCAP"/>
    <property type="match status" value="1"/>
</dbReference>
<dbReference type="AlphaFoldDB" id="A0A5M6D0L9"/>
<keyword evidence="3" id="KW-0378">Hydrolase</keyword>
<dbReference type="EMBL" id="VWOX01000027">
    <property type="protein sequence ID" value="KAA5538705.1"/>
    <property type="molecule type" value="Genomic_DNA"/>
</dbReference>
<comment type="caution">
    <text evidence="5">The sequence shown here is derived from an EMBL/GenBank/DDBJ whole genome shotgun (WGS) entry which is preliminary data.</text>
</comment>
<dbReference type="InterPro" id="IPR012548">
    <property type="entry name" value="MATCAP"/>
</dbReference>
<dbReference type="PANTHER" id="PTHR31817:SF0">
    <property type="entry name" value="CHROMOSOME UNDETERMINED SCAFFOLD_67, WHOLE GENOME SHOTGUN SEQUENCE"/>
    <property type="match status" value="1"/>
</dbReference>
<evidence type="ECO:0000313" key="5">
    <source>
        <dbReference type="EMBL" id="KAA5538705.1"/>
    </source>
</evidence>
<dbReference type="PANTHER" id="PTHR31817">
    <property type="match status" value="1"/>
</dbReference>
<dbReference type="Proteomes" id="UP000324479">
    <property type="component" value="Unassembled WGS sequence"/>
</dbReference>
<evidence type="ECO:0000256" key="3">
    <source>
        <dbReference type="ARBA" id="ARBA00022801"/>
    </source>
</evidence>
<comment type="cofactor">
    <cofactor evidence="1">
        <name>Zn(2+)</name>
        <dbReference type="ChEBI" id="CHEBI:29105"/>
    </cofactor>
</comment>
<keyword evidence="4" id="KW-0482">Metalloprotease</keyword>
<evidence type="ECO:0000256" key="1">
    <source>
        <dbReference type="ARBA" id="ARBA00001947"/>
    </source>
</evidence>
<sequence>MTPEFKQRLVELDSELIRLAKPINVLKYLNWPDSVEHVFLEGWRAGRPSLPDIEISVPDWTDTIEGIDDYVSRCDGDDVLLQYLRRTAFSYGEAARMLMAAGTPEFTERSIHLYGRPDDVYATQSFSGIDAATFLLQKTDHLMRASHITPAQADLPAALFAERLQKAVDDYFVDDQIRIVVDDQLSSKAIAGTTRIRIRGSALFSQLDFDQLYQHEALVHTATAINGRRQVNLKVLSLGAPRTTRTQEGIAVFAELVTRSIDINRLRRLALRIKALQRVLEGADFIECFKLFLDGGQVEREAYKSTQRIFRGGDVRGRIAFTKDSAYLKGLMEAHVLMNVAIRDNQPQILNRLFAGRLAMSDTITLAPYFENGFIDPPRYVPPWARDTDRLAASLAYSSFMMNVDLAPVTLQRFVEAANRTEGGCTTIQ</sequence>
<dbReference type="GO" id="GO:0008237">
    <property type="term" value="F:metallopeptidase activity"/>
    <property type="evidence" value="ECO:0007669"/>
    <property type="project" value="UniProtKB-KW"/>
</dbReference>
<organism evidence="5 6">
    <name type="scientific">Roseiconus nitratireducens</name>
    <dbReference type="NCBI Taxonomy" id="2605748"/>
    <lineage>
        <taxon>Bacteria</taxon>
        <taxon>Pseudomonadati</taxon>
        <taxon>Planctomycetota</taxon>
        <taxon>Planctomycetia</taxon>
        <taxon>Pirellulales</taxon>
        <taxon>Pirellulaceae</taxon>
        <taxon>Roseiconus</taxon>
    </lineage>
</organism>
<reference evidence="5 6" key="1">
    <citation type="submission" date="2019-08" db="EMBL/GenBank/DDBJ databases">
        <authorList>
            <person name="Dhanesh K."/>
            <person name="Kumar G."/>
            <person name="Sasikala C."/>
            <person name="Venkata Ramana C."/>
        </authorList>
    </citation>
    <scope>NUCLEOTIDE SEQUENCE [LARGE SCALE GENOMIC DNA]</scope>
    <source>
        <strain evidence="5 6">JC645</strain>
    </source>
</reference>
<dbReference type="RefSeq" id="WP_150079702.1">
    <property type="nucleotide sequence ID" value="NZ_VWOX01000027.1"/>
</dbReference>
<keyword evidence="6" id="KW-1185">Reference proteome</keyword>
<evidence type="ECO:0000256" key="2">
    <source>
        <dbReference type="ARBA" id="ARBA00022670"/>
    </source>
</evidence>
<dbReference type="SMART" id="SM01154">
    <property type="entry name" value="DUF1704"/>
    <property type="match status" value="1"/>
</dbReference>
<dbReference type="GO" id="GO:0006508">
    <property type="term" value="P:proteolysis"/>
    <property type="evidence" value="ECO:0007669"/>
    <property type="project" value="UniProtKB-KW"/>
</dbReference>
<proteinExistence type="predicted"/>
<dbReference type="GO" id="GO:0080164">
    <property type="term" value="P:regulation of nitric oxide metabolic process"/>
    <property type="evidence" value="ECO:0007669"/>
    <property type="project" value="TreeGrafter"/>
</dbReference>
<protein>
    <submittedName>
        <fullName evidence="5">DUF1704 domain-containing protein</fullName>
    </submittedName>
</protein>
<name>A0A5M6D0L9_9BACT</name>
<accession>A0A5M6D0L9</accession>